<organism evidence="1 2">
    <name type="scientific">Cinnamomum micranthum f. kanehirae</name>
    <dbReference type="NCBI Taxonomy" id="337451"/>
    <lineage>
        <taxon>Eukaryota</taxon>
        <taxon>Viridiplantae</taxon>
        <taxon>Streptophyta</taxon>
        <taxon>Embryophyta</taxon>
        <taxon>Tracheophyta</taxon>
        <taxon>Spermatophyta</taxon>
        <taxon>Magnoliopsida</taxon>
        <taxon>Magnoliidae</taxon>
        <taxon>Laurales</taxon>
        <taxon>Lauraceae</taxon>
        <taxon>Cinnamomum</taxon>
    </lineage>
</organism>
<dbReference type="EMBL" id="QPKB01000005">
    <property type="protein sequence ID" value="RWR85210.1"/>
    <property type="molecule type" value="Genomic_DNA"/>
</dbReference>
<reference evidence="1 2" key="1">
    <citation type="journal article" date="2019" name="Nat. Plants">
        <title>Stout camphor tree genome fills gaps in understanding of flowering plant genome evolution.</title>
        <authorList>
            <person name="Chaw S.M."/>
            <person name="Liu Y.C."/>
            <person name="Wu Y.W."/>
            <person name="Wang H.Y."/>
            <person name="Lin C.I."/>
            <person name="Wu C.S."/>
            <person name="Ke H.M."/>
            <person name="Chang L.Y."/>
            <person name="Hsu C.Y."/>
            <person name="Yang H.T."/>
            <person name="Sudianto E."/>
            <person name="Hsu M.H."/>
            <person name="Wu K.P."/>
            <person name="Wang L.N."/>
            <person name="Leebens-Mack J.H."/>
            <person name="Tsai I.J."/>
        </authorList>
    </citation>
    <scope>NUCLEOTIDE SEQUENCE [LARGE SCALE GENOMIC DNA]</scope>
    <source>
        <strain evidence="2">cv. Chaw 1501</strain>
        <tissue evidence="1">Young leaves</tissue>
    </source>
</reference>
<dbReference type="AlphaFoldDB" id="A0A3S3MSC1"/>
<evidence type="ECO:0000313" key="1">
    <source>
        <dbReference type="EMBL" id="RWR85210.1"/>
    </source>
</evidence>
<comment type="caution">
    <text evidence="1">The sequence shown here is derived from an EMBL/GenBank/DDBJ whole genome shotgun (WGS) entry which is preliminary data.</text>
</comment>
<dbReference type="Proteomes" id="UP000283530">
    <property type="component" value="Unassembled WGS sequence"/>
</dbReference>
<evidence type="ECO:0000313" key="2">
    <source>
        <dbReference type="Proteomes" id="UP000283530"/>
    </source>
</evidence>
<keyword evidence="2" id="KW-1185">Reference proteome</keyword>
<sequence length="193" mass="22241">MFNFPSLHLTILEKLPHGKYPKSKRKTPKIEPNRKKGISYLHARPSYLHISRVLDTPSFSPLESGLLPDVACCDLPSRATDFKQVFLPSSRVYLGYLPLPFSSTFHEDRKAKHQISSKSFFQARGGGGERGEFWFNDRCRGWIMCVWIWMLEPVDERFHAWVLLSWEVNTDCESKMSTDSAGFGAFKHLTDKI</sequence>
<accession>A0A3S3MSC1</accession>
<proteinExistence type="predicted"/>
<protein>
    <submittedName>
        <fullName evidence="1">Uncharacterized protein</fullName>
    </submittedName>
</protein>
<gene>
    <name evidence="1" type="ORF">CKAN_01406300</name>
</gene>
<name>A0A3S3MSC1_9MAGN</name>